<name>A0A6G0Y8V2_APHCR</name>
<comment type="caution">
    <text evidence="1">The sequence shown here is derived from an EMBL/GenBank/DDBJ whole genome shotgun (WGS) entry which is preliminary data.</text>
</comment>
<protein>
    <submittedName>
        <fullName evidence="1">Zinc finger MYM-type protein 1-like</fullName>
    </submittedName>
</protein>
<dbReference type="AlphaFoldDB" id="A0A6G0Y8V2"/>
<proteinExistence type="predicted"/>
<accession>A0A6G0Y8V2</accession>
<dbReference type="Proteomes" id="UP000478052">
    <property type="component" value="Unassembled WGS sequence"/>
</dbReference>
<keyword evidence="2" id="KW-1185">Reference proteome</keyword>
<evidence type="ECO:0000313" key="1">
    <source>
        <dbReference type="EMBL" id="KAF0751425.1"/>
    </source>
</evidence>
<sequence>MKRKTSNLEHYKQLSIILRYFDDEKKCPVEQFVGMKRIMSTDSQTFLMLNPFYQCALIVQQQCREVKRSSS</sequence>
<gene>
    <name evidence="1" type="ORF">FWK35_00012594</name>
</gene>
<dbReference type="EMBL" id="VUJU01005372">
    <property type="protein sequence ID" value="KAF0751425.1"/>
    <property type="molecule type" value="Genomic_DNA"/>
</dbReference>
<organism evidence="1 2">
    <name type="scientific">Aphis craccivora</name>
    <name type="common">Cowpea aphid</name>
    <dbReference type="NCBI Taxonomy" id="307492"/>
    <lineage>
        <taxon>Eukaryota</taxon>
        <taxon>Metazoa</taxon>
        <taxon>Ecdysozoa</taxon>
        <taxon>Arthropoda</taxon>
        <taxon>Hexapoda</taxon>
        <taxon>Insecta</taxon>
        <taxon>Pterygota</taxon>
        <taxon>Neoptera</taxon>
        <taxon>Paraneoptera</taxon>
        <taxon>Hemiptera</taxon>
        <taxon>Sternorrhyncha</taxon>
        <taxon>Aphidomorpha</taxon>
        <taxon>Aphidoidea</taxon>
        <taxon>Aphididae</taxon>
        <taxon>Aphidini</taxon>
        <taxon>Aphis</taxon>
        <taxon>Aphis</taxon>
    </lineage>
</organism>
<evidence type="ECO:0000313" key="2">
    <source>
        <dbReference type="Proteomes" id="UP000478052"/>
    </source>
</evidence>
<reference evidence="1 2" key="1">
    <citation type="submission" date="2019-08" db="EMBL/GenBank/DDBJ databases">
        <title>Whole genome of Aphis craccivora.</title>
        <authorList>
            <person name="Voronova N.V."/>
            <person name="Shulinski R.S."/>
            <person name="Bandarenka Y.V."/>
            <person name="Zhorov D.G."/>
            <person name="Warner D."/>
        </authorList>
    </citation>
    <scope>NUCLEOTIDE SEQUENCE [LARGE SCALE GENOMIC DNA]</scope>
    <source>
        <strain evidence="1">180601</strain>
        <tissue evidence="1">Whole Body</tissue>
    </source>
</reference>